<gene>
    <name evidence="3" type="ORF">ACFSYJ_25710</name>
</gene>
<keyword evidence="2" id="KW-1133">Transmembrane helix</keyword>
<feature type="transmembrane region" description="Helical" evidence="2">
    <location>
        <begin position="91"/>
        <end position="121"/>
    </location>
</feature>
<evidence type="ECO:0000256" key="2">
    <source>
        <dbReference type="SAM" id="Phobius"/>
    </source>
</evidence>
<dbReference type="Proteomes" id="UP001597419">
    <property type="component" value="Unassembled WGS sequence"/>
</dbReference>
<keyword evidence="2" id="KW-0472">Membrane</keyword>
<evidence type="ECO:0000256" key="1">
    <source>
        <dbReference type="SAM" id="MobiDB-lite"/>
    </source>
</evidence>
<feature type="transmembrane region" description="Helical" evidence="2">
    <location>
        <begin position="64"/>
        <end position="85"/>
    </location>
</feature>
<accession>A0ABW5GMD2</accession>
<reference evidence="4" key="1">
    <citation type="journal article" date="2019" name="Int. J. Syst. Evol. Microbiol.">
        <title>The Global Catalogue of Microorganisms (GCM) 10K type strain sequencing project: providing services to taxonomists for standard genome sequencing and annotation.</title>
        <authorList>
            <consortium name="The Broad Institute Genomics Platform"/>
            <consortium name="The Broad Institute Genome Sequencing Center for Infectious Disease"/>
            <person name="Wu L."/>
            <person name="Ma J."/>
        </authorList>
    </citation>
    <scope>NUCLEOTIDE SEQUENCE [LARGE SCALE GENOMIC DNA]</scope>
    <source>
        <strain evidence="4">CGMCC 4.7643</strain>
    </source>
</reference>
<keyword evidence="4" id="KW-1185">Reference proteome</keyword>
<dbReference type="RefSeq" id="WP_345391363.1">
    <property type="nucleotide sequence ID" value="NZ_BAABHG010000004.1"/>
</dbReference>
<name>A0ABW5GMD2_9PSEU</name>
<sequence length="126" mass="13155">MRSAEDVLRRPVGGNRGPVPQSSARWPSAFEPHPPLVSGGWYQCADQEVTGPGRYPVDRPVGRSAGAALFWTTLLGPLGLCYFSFAGGLVAAVLAAAIVVATGSVVLLAVIWPVCMALALLGVPWN</sequence>
<evidence type="ECO:0000313" key="4">
    <source>
        <dbReference type="Proteomes" id="UP001597419"/>
    </source>
</evidence>
<organism evidence="3 4">
    <name type="scientific">Amycolatopsis samaneae</name>
    <dbReference type="NCBI Taxonomy" id="664691"/>
    <lineage>
        <taxon>Bacteria</taxon>
        <taxon>Bacillati</taxon>
        <taxon>Actinomycetota</taxon>
        <taxon>Actinomycetes</taxon>
        <taxon>Pseudonocardiales</taxon>
        <taxon>Pseudonocardiaceae</taxon>
        <taxon>Amycolatopsis</taxon>
    </lineage>
</organism>
<feature type="region of interest" description="Disordered" evidence="1">
    <location>
        <begin position="1"/>
        <end position="27"/>
    </location>
</feature>
<dbReference type="EMBL" id="JBHUKU010000014">
    <property type="protein sequence ID" value="MFD2462029.1"/>
    <property type="molecule type" value="Genomic_DNA"/>
</dbReference>
<proteinExistence type="predicted"/>
<protein>
    <submittedName>
        <fullName evidence="3">Uncharacterized protein</fullName>
    </submittedName>
</protein>
<comment type="caution">
    <text evidence="3">The sequence shown here is derived from an EMBL/GenBank/DDBJ whole genome shotgun (WGS) entry which is preliminary data.</text>
</comment>
<evidence type="ECO:0000313" key="3">
    <source>
        <dbReference type="EMBL" id="MFD2462029.1"/>
    </source>
</evidence>
<keyword evidence="2" id="KW-0812">Transmembrane</keyword>